<dbReference type="GO" id="GO:0046872">
    <property type="term" value="F:metal ion binding"/>
    <property type="evidence" value="ECO:0007669"/>
    <property type="project" value="UniProtKB-KW"/>
</dbReference>
<keyword evidence="7" id="KW-1185">Reference proteome</keyword>
<dbReference type="InterPro" id="IPR033749">
    <property type="entry name" value="Polyprenyl_synt_CS"/>
</dbReference>
<proteinExistence type="inferred from homology"/>
<evidence type="ECO:0000313" key="7">
    <source>
        <dbReference type="Proteomes" id="UP000826725"/>
    </source>
</evidence>
<keyword evidence="4" id="KW-0479">Metal-binding</keyword>
<evidence type="ECO:0000256" key="3">
    <source>
        <dbReference type="ARBA" id="ARBA00022679"/>
    </source>
</evidence>
<keyword evidence="3" id="KW-0808">Transferase</keyword>
<evidence type="ECO:0000256" key="1">
    <source>
        <dbReference type="ARBA" id="ARBA00001946"/>
    </source>
</evidence>
<organism evidence="6 7">
    <name type="scientific">Desulfomarina profundi</name>
    <dbReference type="NCBI Taxonomy" id="2772557"/>
    <lineage>
        <taxon>Bacteria</taxon>
        <taxon>Pseudomonadati</taxon>
        <taxon>Thermodesulfobacteriota</taxon>
        <taxon>Desulfobulbia</taxon>
        <taxon>Desulfobulbales</taxon>
        <taxon>Desulfobulbaceae</taxon>
        <taxon>Desulfomarina</taxon>
    </lineage>
</organism>
<accession>A0A8D5FIV4</accession>
<comment type="similarity">
    <text evidence="2">Belongs to the FPP/GGPP synthase family.</text>
</comment>
<evidence type="ECO:0000256" key="5">
    <source>
        <dbReference type="ARBA" id="ARBA00022842"/>
    </source>
</evidence>
<dbReference type="PANTHER" id="PTHR12001:SF69">
    <property type="entry name" value="ALL TRANS-POLYPRENYL-DIPHOSPHATE SYNTHASE PDSS1"/>
    <property type="match status" value="1"/>
</dbReference>
<keyword evidence="5" id="KW-0460">Magnesium</keyword>
<gene>
    <name evidence="6" type="ORF">DGMP_03410</name>
</gene>
<dbReference type="GO" id="GO:0004659">
    <property type="term" value="F:prenyltransferase activity"/>
    <property type="evidence" value="ECO:0007669"/>
    <property type="project" value="InterPro"/>
</dbReference>
<dbReference type="SFLD" id="SFLDS00005">
    <property type="entry name" value="Isoprenoid_Synthase_Type_I"/>
    <property type="match status" value="1"/>
</dbReference>
<dbReference type="InterPro" id="IPR000092">
    <property type="entry name" value="Polyprenyl_synt"/>
</dbReference>
<dbReference type="KEGG" id="dbk:DGMP_03410"/>
<evidence type="ECO:0000313" key="6">
    <source>
        <dbReference type="EMBL" id="BCL59648.1"/>
    </source>
</evidence>
<dbReference type="Proteomes" id="UP000826725">
    <property type="component" value="Chromosome"/>
</dbReference>
<reference evidence="6" key="1">
    <citation type="submission" date="2020-09" db="EMBL/GenBank/DDBJ databases">
        <title>Desulfogranum mesoprofundum gen. nov., sp. nov., a novel mesophilic, sulfate-reducing chemolithoautotroph isolated from a deep-sea hydrothermal vent chimney in the Suiyo Seamount.</title>
        <authorList>
            <person name="Hashimoto Y."/>
            <person name="Nakagawa S."/>
        </authorList>
    </citation>
    <scope>NUCLEOTIDE SEQUENCE</scope>
    <source>
        <strain evidence="6">KT2</strain>
    </source>
</reference>
<comment type="cofactor">
    <cofactor evidence="1">
        <name>Mg(2+)</name>
        <dbReference type="ChEBI" id="CHEBI:18420"/>
    </cofactor>
</comment>
<dbReference type="PROSITE" id="PS00444">
    <property type="entry name" value="POLYPRENYL_SYNTHASE_2"/>
    <property type="match status" value="1"/>
</dbReference>
<protein>
    <submittedName>
        <fullName evidence="6">Polyprenyl synthetase</fullName>
    </submittedName>
</protein>
<sequence>MKKEQVLLAIKKESEHIENRMKADLAELQPTIDGFLAEVLEYGLFNGGKRIRPFLVVMCSKLCGGNGDLVYSLACAFEYLHAATLFHDDIIDDSDTRRGCPTVCRRFGVSAAILAGDFLHAYAMSTVGRLSGDGGLKVFCEATTGMVDGEFVQLRNSRNYTLSELDYYDAIKGKTGLLISAACEIGAMYGGGNDRQVSALRCYGENLGCAFQIVDDLLDYQGDSKKTGKGVGNDFIEGKMTLPLIIAMKRAGKDDRSHLLSLLSDKKERKDRVVEVCSLIDKYNGFELARLKAGEAVDTACGALSIFHDSSFAREKRLLEELAFFVLTRER</sequence>
<evidence type="ECO:0000256" key="2">
    <source>
        <dbReference type="ARBA" id="ARBA00006706"/>
    </source>
</evidence>
<evidence type="ECO:0000256" key="4">
    <source>
        <dbReference type="ARBA" id="ARBA00022723"/>
    </source>
</evidence>
<name>A0A8D5FIV4_9BACT</name>
<dbReference type="PANTHER" id="PTHR12001">
    <property type="entry name" value="GERANYLGERANYL PYROPHOSPHATE SYNTHASE"/>
    <property type="match status" value="1"/>
</dbReference>
<dbReference type="Pfam" id="PF00348">
    <property type="entry name" value="polyprenyl_synt"/>
    <property type="match status" value="1"/>
</dbReference>
<dbReference type="CDD" id="cd00685">
    <property type="entry name" value="Trans_IPPS_HT"/>
    <property type="match status" value="1"/>
</dbReference>
<dbReference type="RefSeq" id="WP_228855851.1">
    <property type="nucleotide sequence ID" value="NZ_AP024086.1"/>
</dbReference>
<dbReference type="AlphaFoldDB" id="A0A8D5FIV4"/>
<dbReference type="EMBL" id="AP024086">
    <property type="protein sequence ID" value="BCL59648.1"/>
    <property type="molecule type" value="Genomic_DNA"/>
</dbReference>
<dbReference type="GO" id="GO:0008299">
    <property type="term" value="P:isoprenoid biosynthetic process"/>
    <property type="evidence" value="ECO:0007669"/>
    <property type="project" value="InterPro"/>
</dbReference>